<keyword evidence="3" id="KW-1185">Reference proteome</keyword>
<dbReference type="Proteomes" id="UP001519363">
    <property type="component" value="Unassembled WGS sequence"/>
</dbReference>
<feature type="transmembrane region" description="Helical" evidence="1">
    <location>
        <begin position="40"/>
        <end position="59"/>
    </location>
</feature>
<dbReference type="RefSeq" id="WP_086789012.1">
    <property type="nucleotide sequence ID" value="NZ_JAGIOO010000001.1"/>
</dbReference>
<keyword evidence="1" id="KW-1133">Transmembrane helix</keyword>
<name>A0ABS5ASI3_9PSEU</name>
<proteinExistence type="predicted"/>
<keyword evidence="1" id="KW-0472">Membrane</keyword>
<accession>A0ABS5ASI3</accession>
<organism evidence="2 3">
    <name type="scientific">Crossiella equi</name>
    <dbReference type="NCBI Taxonomy" id="130796"/>
    <lineage>
        <taxon>Bacteria</taxon>
        <taxon>Bacillati</taxon>
        <taxon>Actinomycetota</taxon>
        <taxon>Actinomycetes</taxon>
        <taxon>Pseudonocardiales</taxon>
        <taxon>Pseudonocardiaceae</taxon>
        <taxon>Crossiella</taxon>
    </lineage>
</organism>
<comment type="caution">
    <text evidence="2">The sequence shown here is derived from an EMBL/GenBank/DDBJ whole genome shotgun (WGS) entry which is preliminary data.</text>
</comment>
<gene>
    <name evidence="2" type="ORF">JOF53_008415</name>
</gene>
<dbReference type="EMBL" id="JAGIOO010000001">
    <property type="protein sequence ID" value="MBP2479543.1"/>
    <property type="molecule type" value="Genomic_DNA"/>
</dbReference>
<keyword evidence="1" id="KW-0812">Transmembrane</keyword>
<evidence type="ECO:0000313" key="3">
    <source>
        <dbReference type="Proteomes" id="UP001519363"/>
    </source>
</evidence>
<sequence length="64" mass="6709">MMNETNTARPQSYGRAALWAALVVSAMANAGTSIAGLSPYVSVAFGALTLMFGLALFTGRRAKR</sequence>
<reference evidence="2 3" key="1">
    <citation type="submission" date="2021-03" db="EMBL/GenBank/DDBJ databases">
        <title>Sequencing the genomes of 1000 actinobacteria strains.</title>
        <authorList>
            <person name="Klenk H.-P."/>
        </authorList>
    </citation>
    <scope>NUCLEOTIDE SEQUENCE [LARGE SCALE GENOMIC DNA]</scope>
    <source>
        <strain evidence="2 3">DSM 44580</strain>
    </source>
</reference>
<evidence type="ECO:0000256" key="1">
    <source>
        <dbReference type="SAM" id="Phobius"/>
    </source>
</evidence>
<evidence type="ECO:0000313" key="2">
    <source>
        <dbReference type="EMBL" id="MBP2479543.1"/>
    </source>
</evidence>
<protein>
    <submittedName>
        <fullName evidence="2">Uncharacterized protein</fullName>
    </submittedName>
</protein>